<proteinExistence type="inferred from homology"/>
<dbReference type="InterPro" id="IPR013762">
    <property type="entry name" value="Integrase-like_cat_sf"/>
</dbReference>
<feature type="domain" description="Tyr recombinase" evidence="5">
    <location>
        <begin position="65"/>
        <end position="244"/>
    </location>
</feature>
<dbReference type="GO" id="GO:0006310">
    <property type="term" value="P:DNA recombination"/>
    <property type="evidence" value="ECO:0007669"/>
    <property type="project" value="UniProtKB-KW"/>
</dbReference>
<name>A0A6N3AJT9_9ACTN</name>
<dbReference type="PANTHER" id="PTHR30349">
    <property type="entry name" value="PHAGE INTEGRASE-RELATED"/>
    <property type="match status" value="1"/>
</dbReference>
<dbReference type="SUPFAM" id="SSF56349">
    <property type="entry name" value="DNA breaking-rejoining enzymes"/>
    <property type="match status" value="1"/>
</dbReference>
<sequence>MCSISDLTRSHVERWEGILRLERKNKDTSVQTKIKSIRTFLYWCMDEERGWLKPFSITLPRADITLKEPYTKEELTILLAPPVNEDLSEWRNWSAVGFISRTGVRLSSAVNLKWTDIDFEKHICLLRHTKTNEQYFVPIPSAALTDLLTWKAISPATAEGYVFFSTYTEKKLSPNALTQAIRLYNLSRGVSKTSVHLLRHTFATLYLQKGGRAEKLQKILGHKTADMTQRYVHYVTDDLVEDIDDFTF</sequence>
<evidence type="ECO:0000256" key="1">
    <source>
        <dbReference type="ARBA" id="ARBA00008857"/>
    </source>
</evidence>
<dbReference type="Gene3D" id="1.10.443.10">
    <property type="entry name" value="Intergrase catalytic core"/>
    <property type="match status" value="1"/>
</dbReference>
<gene>
    <name evidence="7" type="primary">xerC</name>
    <name evidence="7" type="ORF">CILFYP54_00232</name>
</gene>
<reference evidence="7" key="1">
    <citation type="submission" date="2019-11" db="EMBL/GenBank/DDBJ databases">
        <authorList>
            <person name="Feng L."/>
        </authorList>
    </citation>
    <scope>NUCLEOTIDE SEQUENCE</scope>
    <source>
        <strain evidence="7">CintestinalisLFYP54</strain>
    </source>
</reference>
<dbReference type="CDD" id="cd00397">
    <property type="entry name" value="DNA_BRE_C"/>
    <property type="match status" value="1"/>
</dbReference>
<dbReference type="PROSITE" id="PS51900">
    <property type="entry name" value="CB"/>
    <property type="match status" value="1"/>
</dbReference>
<dbReference type="GO" id="GO:0003677">
    <property type="term" value="F:DNA binding"/>
    <property type="evidence" value="ECO:0007669"/>
    <property type="project" value="UniProtKB-UniRule"/>
</dbReference>
<dbReference type="Gene3D" id="1.10.150.130">
    <property type="match status" value="1"/>
</dbReference>
<dbReference type="Pfam" id="PF00589">
    <property type="entry name" value="Phage_integrase"/>
    <property type="match status" value="1"/>
</dbReference>
<evidence type="ECO:0000259" key="6">
    <source>
        <dbReference type="PROSITE" id="PS51900"/>
    </source>
</evidence>
<dbReference type="EMBL" id="CACRTN010000011">
    <property type="protein sequence ID" value="VYT89770.1"/>
    <property type="molecule type" value="Genomic_DNA"/>
</dbReference>
<organism evidence="7">
    <name type="scientific">Collinsella intestinalis</name>
    <dbReference type="NCBI Taxonomy" id="147207"/>
    <lineage>
        <taxon>Bacteria</taxon>
        <taxon>Bacillati</taxon>
        <taxon>Actinomycetota</taxon>
        <taxon>Coriobacteriia</taxon>
        <taxon>Coriobacteriales</taxon>
        <taxon>Coriobacteriaceae</taxon>
        <taxon>Collinsella</taxon>
    </lineage>
</organism>
<dbReference type="InterPro" id="IPR050090">
    <property type="entry name" value="Tyrosine_recombinase_XerCD"/>
</dbReference>
<comment type="similarity">
    <text evidence="1">Belongs to the 'phage' integrase family.</text>
</comment>
<dbReference type="PANTHER" id="PTHR30349:SF41">
    <property type="entry name" value="INTEGRASE_RECOMBINASE PROTEIN MJ0367-RELATED"/>
    <property type="match status" value="1"/>
</dbReference>
<keyword evidence="2 4" id="KW-0238">DNA-binding</keyword>
<accession>A0A6N3AJT9</accession>
<evidence type="ECO:0000313" key="7">
    <source>
        <dbReference type="EMBL" id="VYT89770.1"/>
    </source>
</evidence>
<dbReference type="InterPro" id="IPR044068">
    <property type="entry name" value="CB"/>
</dbReference>
<dbReference type="InterPro" id="IPR002104">
    <property type="entry name" value="Integrase_catalytic"/>
</dbReference>
<keyword evidence="3" id="KW-0233">DNA recombination</keyword>
<evidence type="ECO:0000256" key="3">
    <source>
        <dbReference type="ARBA" id="ARBA00023172"/>
    </source>
</evidence>
<dbReference type="AlphaFoldDB" id="A0A6N3AJT9"/>
<dbReference type="InterPro" id="IPR011010">
    <property type="entry name" value="DNA_brk_join_enz"/>
</dbReference>
<dbReference type="InterPro" id="IPR010998">
    <property type="entry name" value="Integrase_recombinase_N"/>
</dbReference>
<evidence type="ECO:0000259" key="5">
    <source>
        <dbReference type="PROSITE" id="PS51898"/>
    </source>
</evidence>
<dbReference type="GO" id="GO:0015074">
    <property type="term" value="P:DNA integration"/>
    <property type="evidence" value="ECO:0007669"/>
    <property type="project" value="InterPro"/>
</dbReference>
<feature type="domain" description="Core-binding (CB)" evidence="6">
    <location>
        <begin position="1"/>
        <end position="45"/>
    </location>
</feature>
<evidence type="ECO:0000256" key="2">
    <source>
        <dbReference type="ARBA" id="ARBA00023125"/>
    </source>
</evidence>
<dbReference type="PROSITE" id="PS51898">
    <property type="entry name" value="TYR_RECOMBINASE"/>
    <property type="match status" value="1"/>
</dbReference>
<evidence type="ECO:0000256" key="4">
    <source>
        <dbReference type="PROSITE-ProRule" id="PRU01248"/>
    </source>
</evidence>
<protein>
    <submittedName>
        <fullName evidence="7">Tyrosine recombinase XerC</fullName>
    </submittedName>
</protein>